<accession>A0A9D0ZQZ9</accession>
<comment type="caution">
    <text evidence="2">The sequence shown here is derived from an EMBL/GenBank/DDBJ whole genome shotgun (WGS) entry which is preliminary data.</text>
</comment>
<keyword evidence="1" id="KW-0812">Transmembrane</keyword>
<evidence type="ECO:0000313" key="2">
    <source>
        <dbReference type="EMBL" id="HIQ90861.1"/>
    </source>
</evidence>
<sequence>MREKEIRPANKILIIIISLLAILATLLWINYILIKPNTVATVQTLEEIKLKSVVQNHLLFSDIKITEEKGEYIVTSKVTNLTSNILSLSPITMTFRDSDKNEIASITSYLGSNITEEASKTLYIKTNVNLLEARSVDVEVQTNL</sequence>
<organism evidence="2 3">
    <name type="scientific">Candidatus Coprosoma intestinipullorum</name>
    <dbReference type="NCBI Taxonomy" id="2840752"/>
    <lineage>
        <taxon>Bacteria</taxon>
        <taxon>Bacillati</taxon>
        <taxon>Bacillota</taxon>
        <taxon>Bacillota incertae sedis</taxon>
        <taxon>Candidatus Coprosoma</taxon>
    </lineage>
</organism>
<protein>
    <submittedName>
        <fullName evidence="2">Uncharacterized protein</fullName>
    </submittedName>
</protein>
<reference evidence="2" key="2">
    <citation type="journal article" date="2021" name="PeerJ">
        <title>Extensive microbial diversity within the chicken gut microbiome revealed by metagenomics and culture.</title>
        <authorList>
            <person name="Gilroy R."/>
            <person name="Ravi A."/>
            <person name="Getino M."/>
            <person name="Pursley I."/>
            <person name="Horton D.L."/>
            <person name="Alikhan N.F."/>
            <person name="Baker D."/>
            <person name="Gharbi K."/>
            <person name="Hall N."/>
            <person name="Watson M."/>
            <person name="Adriaenssens E.M."/>
            <person name="Foster-Nyarko E."/>
            <person name="Jarju S."/>
            <person name="Secka A."/>
            <person name="Antonio M."/>
            <person name="Oren A."/>
            <person name="Chaudhuri R.R."/>
            <person name="La Ragione R."/>
            <person name="Hildebrand F."/>
            <person name="Pallen M.J."/>
        </authorList>
    </citation>
    <scope>NUCLEOTIDE SEQUENCE</scope>
    <source>
        <strain evidence="2">CHK147-3167</strain>
    </source>
</reference>
<feature type="transmembrane region" description="Helical" evidence="1">
    <location>
        <begin position="12"/>
        <end position="34"/>
    </location>
</feature>
<proteinExistence type="predicted"/>
<gene>
    <name evidence="2" type="ORF">IAB27_04480</name>
</gene>
<keyword evidence="1" id="KW-1133">Transmembrane helix</keyword>
<reference evidence="2" key="1">
    <citation type="submission" date="2020-10" db="EMBL/GenBank/DDBJ databases">
        <authorList>
            <person name="Gilroy R."/>
        </authorList>
    </citation>
    <scope>NUCLEOTIDE SEQUENCE</scope>
    <source>
        <strain evidence="2">CHK147-3167</strain>
    </source>
</reference>
<dbReference type="EMBL" id="DVFV01000083">
    <property type="protein sequence ID" value="HIQ90861.1"/>
    <property type="molecule type" value="Genomic_DNA"/>
</dbReference>
<dbReference type="AlphaFoldDB" id="A0A9D0ZQZ9"/>
<name>A0A9D0ZQZ9_9FIRM</name>
<dbReference type="Proteomes" id="UP000886786">
    <property type="component" value="Unassembled WGS sequence"/>
</dbReference>
<evidence type="ECO:0000313" key="3">
    <source>
        <dbReference type="Proteomes" id="UP000886786"/>
    </source>
</evidence>
<evidence type="ECO:0000256" key="1">
    <source>
        <dbReference type="SAM" id="Phobius"/>
    </source>
</evidence>
<keyword evidence="1" id="KW-0472">Membrane</keyword>